<dbReference type="AlphaFoldDB" id="A0A1G2DFD8"/>
<evidence type="ECO:0000313" key="2">
    <source>
        <dbReference type="Proteomes" id="UP000178099"/>
    </source>
</evidence>
<protein>
    <submittedName>
        <fullName evidence="1">Uncharacterized protein</fullName>
    </submittedName>
</protein>
<dbReference type="EMBL" id="MHLN01000006">
    <property type="protein sequence ID" value="OGZ12364.1"/>
    <property type="molecule type" value="Genomic_DNA"/>
</dbReference>
<gene>
    <name evidence="1" type="ORF">A3D67_00050</name>
</gene>
<accession>A0A1G2DFD8</accession>
<comment type="caution">
    <text evidence="1">The sequence shown here is derived from an EMBL/GenBank/DDBJ whole genome shotgun (WGS) entry which is preliminary data.</text>
</comment>
<name>A0A1G2DFD8_9BACT</name>
<organism evidence="1 2">
    <name type="scientific">Candidatus Lloydbacteria bacterium RIFCSPHIGHO2_02_FULL_51_22</name>
    <dbReference type="NCBI Taxonomy" id="1798663"/>
    <lineage>
        <taxon>Bacteria</taxon>
        <taxon>Candidatus Lloydiibacteriota</taxon>
    </lineage>
</organism>
<proteinExistence type="predicted"/>
<dbReference type="Proteomes" id="UP000178099">
    <property type="component" value="Unassembled WGS sequence"/>
</dbReference>
<sequence length="113" mass="13369">MEEAPKLEKWPFKKAELMVEEPRVDKSFMISFDAKDKNQNKAYNRAIEKICLEHKLNPFHQSGSHDSVGYQAWEIFTETNREVLLNLIPEIQARAEEIHNERRKLGLLETDTW</sequence>
<evidence type="ECO:0000313" key="1">
    <source>
        <dbReference type="EMBL" id="OGZ12364.1"/>
    </source>
</evidence>
<reference evidence="1 2" key="1">
    <citation type="journal article" date="2016" name="Nat. Commun.">
        <title>Thousands of microbial genomes shed light on interconnected biogeochemical processes in an aquifer system.</title>
        <authorList>
            <person name="Anantharaman K."/>
            <person name="Brown C.T."/>
            <person name="Hug L.A."/>
            <person name="Sharon I."/>
            <person name="Castelle C.J."/>
            <person name="Probst A.J."/>
            <person name="Thomas B.C."/>
            <person name="Singh A."/>
            <person name="Wilkins M.J."/>
            <person name="Karaoz U."/>
            <person name="Brodie E.L."/>
            <person name="Williams K.H."/>
            <person name="Hubbard S.S."/>
            <person name="Banfield J.F."/>
        </authorList>
    </citation>
    <scope>NUCLEOTIDE SEQUENCE [LARGE SCALE GENOMIC DNA]</scope>
</reference>